<evidence type="ECO:0000313" key="2">
    <source>
        <dbReference type="Proteomes" id="UP000005056"/>
    </source>
</evidence>
<dbReference type="EMBL" id="ADWQ01000002">
    <property type="protein sequence ID" value="EFU37546.1"/>
    <property type="molecule type" value="Genomic_DNA"/>
</dbReference>
<evidence type="ECO:0000313" key="1">
    <source>
        <dbReference type="EMBL" id="EFU37546.1"/>
    </source>
</evidence>
<dbReference type="Proteomes" id="UP000005056">
    <property type="component" value="Unassembled WGS sequence"/>
</dbReference>
<reference evidence="1 2" key="1">
    <citation type="submission" date="2010-09" db="EMBL/GenBank/DDBJ databases">
        <authorList>
            <person name="Weinstock G."/>
            <person name="Sodergren E."/>
            <person name="Clifton S."/>
            <person name="Fulton L."/>
            <person name="Fulton B."/>
            <person name="Courtney L."/>
            <person name="Fronick C."/>
            <person name="Harrison M."/>
            <person name="Strong C."/>
            <person name="Farmer C."/>
            <person name="Delahaunty K."/>
            <person name="Markovic C."/>
            <person name="Hall O."/>
            <person name="Minx P."/>
            <person name="Tomlinson C."/>
            <person name="Mitreva M."/>
            <person name="Hou S."/>
            <person name="Chen J."/>
            <person name="Wollam A."/>
            <person name="Pepin K.H."/>
            <person name="Johnson M."/>
            <person name="Bhonagiri V."/>
            <person name="Zhang X."/>
            <person name="Suruliraj S."/>
            <person name="Warren W."/>
            <person name="Chinwalla A."/>
            <person name="Mardis E.R."/>
            <person name="Wilson R.K."/>
        </authorList>
    </citation>
    <scope>NUCLEOTIDE SEQUENCE [LARGE SCALE GENOMIC DNA]</scope>
    <source>
        <strain evidence="1 2">MS 85-1</strain>
    </source>
</reference>
<sequence length="85" mass="9156">MQAVTGCIFNVFKCHAATGIKRGENFNAPVKFGQKAHQIGFVGNDLNVGNQCFQGLCRKRDIILAAKFKNGLGTNVAIKVAMDIS</sequence>
<comment type="caution">
    <text evidence="1">The sequence shown here is derived from an EMBL/GenBank/DDBJ whole genome shotgun (WGS) entry which is preliminary data.</text>
</comment>
<protein>
    <submittedName>
        <fullName evidence="1">Uncharacterized protein</fullName>
    </submittedName>
</protein>
<dbReference type="AlphaFoldDB" id="A0AAN3MF26"/>
<gene>
    <name evidence="1" type="ORF">HMPREF9350_00857</name>
</gene>
<organism evidence="1 2">
    <name type="scientific">Escherichia coli MS 85-1</name>
    <dbReference type="NCBI Taxonomy" id="679202"/>
    <lineage>
        <taxon>Bacteria</taxon>
        <taxon>Pseudomonadati</taxon>
        <taxon>Pseudomonadota</taxon>
        <taxon>Gammaproteobacteria</taxon>
        <taxon>Enterobacterales</taxon>
        <taxon>Enterobacteriaceae</taxon>
        <taxon>Escherichia</taxon>
    </lineage>
</organism>
<proteinExistence type="predicted"/>
<name>A0AAN3MF26_ECOLX</name>
<accession>A0AAN3MF26</accession>